<keyword evidence="14" id="KW-1185">Reference proteome</keyword>
<dbReference type="Pfam" id="PF13183">
    <property type="entry name" value="Fer4_8"/>
    <property type="match status" value="1"/>
</dbReference>
<dbReference type="Pfam" id="PF01565">
    <property type="entry name" value="FAD_binding_4"/>
    <property type="match status" value="1"/>
</dbReference>
<evidence type="ECO:0000256" key="4">
    <source>
        <dbReference type="ARBA" id="ARBA00022723"/>
    </source>
</evidence>
<evidence type="ECO:0000256" key="10">
    <source>
        <dbReference type="ARBA" id="ARBA00038897"/>
    </source>
</evidence>
<dbReference type="Gene3D" id="3.30.70.2740">
    <property type="match status" value="1"/>
</dbReference>
<evidence type="ECO:0000256" key="6">
    <source>
        <dbReference type="ARBA" id="ARBA00022946"/>
    </source>
</evidence>
<evidence type="ECO:0000256" key="1">
    <source>
        <dbReference type="ARBA" id="ARBA00001974"/>
    </source>
</evidence>
<name>A0A7K1LEV6_9MICC</name>
<keyword evidence="3" id="KW-0285">Flavoprotein</keyword>
<dbReference type="OrthoDB" id="9770306at2"/>
<dbReference type="GO" id="GO:0046872">
    <property type="term" value="F:metal ion binding"/>
    <property type="evidence" value="ECO:0007669"/>
    <property type="project" value="UniProtKB-KW"/>
</dbReference>
<dbReference type="SUPFAM" id="SSF55103">
    <property type="entry name" value="FAD-linked oxidases, C-terminal domain"/>
    <property type="match status" value="1"/>
</dbReference>
<dbReference type="InterPro" id="IPR009051">
    <property type="entry name" value="Helical_ferredxn"/>
</dbReference>
<reference evidence="13 14" key="1">
    <citation type="submission" date="2019-12" db="EMBL/GenBank/DDBJ databases">
        <authorList>
            <person name="Li J."/>
            <person name="Shi Y."/>
            <person name="Xu G."/>
            <person name="Xiao D."/>
            <person name="Ran X."/>
        </authorList>
    </citation>
    <scope>NUCLEOTIDE SEQUENCE [LARGE SCALE GENOMIC DNA]</scope>
    <source>
        <strain evidence="13 14">JCM 15915</strain>
    </source>
</reference>
<keyword evidence="4" id="KW-0479">Metal-binding</keyword>
<dbReference type="PROSITE" id="PS51379">
    <property type="entry name" value="4FE4S_FER_2"/>
    <property type="match status" value="1"/>
</dbReference>
<dbReference type="GO" id="GO:0071949">
    <property type="term" value="F:FAD binding"/>
    <property type="evidence" value="ECO:0007669"/>
    <property type="project" value="InterPro"/>
</dbReference>
<keyword evidence="6" id="KW-0809">Transit peptide</keyword>
<dbReference type="InterPro" id="IPR004113">
    <property type="entry name" value="FAD-bd_oxidored_4_C"/>
</dbReference>
<dbReference type="GO" id="GO:1903457">
    <property type="term" value="P:lactate catabolic process"/>
    <property type="evidence" value="ECO:0007669"/>
    <property type="project" value="TreeGrafter"/>
</dbReference>
<dbReference type="EMBL" id="WOGT01000001">
    <property type="protein sequence ID" value="MUN53648.1"/>
    <property type="molecule type" value="Genomic_DNA"/>
</dbReference>
<dbReference type="PANTHER" id="PTHR11748">
    <property type="entry name" value="D-LACTATE DEHYDROGENASE"/>
    <property type="match status" value="1"/>
</dbReference>
<dbReference type="GO" id="GO:0004458">
    <property type="term" value="F:D-lactate dehydrogenase (cytochrome) activity"/>
    <property type="evidence" value="ECO:0007669"/>
    <property type="project" value="UniProtKB-EC"/>
</dbReference>
<evidence type="ECO:0000259" key="12">
    <source>
        <dbReference type="PROSITE" id="PS51387"/>
    </source>
</evidence>
<dbReference type="GO" id="GO:0051536">
    <property type="term" value="F:iron-sulfur cluster binding"/>
    <property type="evidence" value="ECO:0007669"/>
    <property type="project" value="UniProtKB-KW"/>
</dbReference>
<dbReference type="Gene3D" id="3.30.465.10">
    <property type="match status" value="1"/>
</dbReference>
<evidence type="ECO:0000256" key="5">
    <source>
        <dbReference type="ARBA" id="ARBA00022827"/>
    </source>
</evidence>
<sequence length="947" mass="102848">MAAGMDSSHVGTTSSKEIDRLSMAHDASHYLLVPQGIVRPESADGVAAVMAAASRAGLPVTFRSGGTSLSGQAVSDGVMVDTRRAFRGIEVLDNGNKVRVQPGATVGAVNGALRRFGRKIGPDPASSSACTIGGVIANNSSGMSCGTEFNTYRTLDSMVLILPSGTTLDTSEPDADSRLRDQEPELHEGLLRLRRRVVENPESRRTIEHQYSMKNTMGYGINAFLDFRDPVRILEHLVIGSEGTLGFVASATFRTVEILPATSTGLLVFPDLISATSTVPSLVEADMATVELLDSTSIRVAQRTGKVADSLARIDVDRHAALLVEFQAKTEQEVAERHDAARSMLDGLKLSSPAEMTTDPSQRALLWSARNNLYATVAGNRPSGTNALLEDVVVPVDALGETCRDLGTMFDTHGYQDSVIFGHAKDGNIHFMLNERFSEPQKLDRYRDFTEDMVSLVLGNRGSLKAEHGTGRIMAPYVRRQFGDELYEVMCEVKRLVDPGAMLNPGVVINDDPDSYVQNLKVAETVEEEVDRCVECGYCEPVCPSKDLTLTPRQRIVMRRELEAARARGDHDLVKKIEADWDYQGEQTCAVDGMCVTRCPVDINTGDLIRRLRSEHQRPAESSGWKVAAQHWEAANNLANYGLRTAKMLPWPVPRAATDVGRAVMGEDTVPRYNKHLPSGGRRRAERTDPAADFVFFPACVNSMFGAVDSSGSPADQSAGSSLMSVAHRAGLRWNTPEGIGSMCCGTPWKSKGFTEGYSVMSDRVLDGLWAASDGGRLPVVCDASSCTEGLETMKAKVLDAAAAGPQHGSDGEIRDFSRIRFVDSVEFVATSVLPMLTIRRKVESLVLHPTCSLTHLGLGPHLEELGNAVAETCDVPLEWGCCAYAGDRGMLHPELTQSATRAEAREVNQRQYAAYASSNRTCEQGMTEATGHTYQNILQLVEWASR</sequence>
<dbReference type="InterPro" id="IPR017900">
    <property type="entry name" value="4Fe4S_Fe_S_CS"/>
</dbReference>
<gene>
    <name evidence="13" type="ORF">GMA10_00115</name>
</gene>
<dbReference type="InterPro" id="IPR016164">
    <property type="entry name" value="FAD-linked_Oxase-like_C"/>
</dbReference>
<dbReference type="PROSITE" id="PS00198">
    <property type="entry name" value="4FE4S_FER_1"/>
    <property type="match status" value="1"/>
</dbReference>
<comment type="similarity">
    <text evidence="2">Belongs to the FAD-binding oxidoreductase/transferase type 4 family.</text>
</comment>
<dbReference type="InterPro" id="IPR016166">
    <property type="entry name" value="FAD-bd_PCMH"/>
</dbReference>
<evidence type="ECO:0000256" key="7">
    <source>
        <dbReference type="ARBA" id="ARBA00023002"/>
    </source>
</evidence>
<accession>A0A7K1LEV6</accession>
<dbReference type="PANTHER" id="PTHR11748:SF111">
    <property type="entry name" value="D-LACTATE DEHYDROGENASE, MITOCHONDRIAL-RELATED"/>
    <property type="match status" value="1"/>
</dbReference>
<keyword evidence="5" id="KW-0274">FAD</keyword>
<dbReference type="Gene3D" id="1.10.1060.10">
    <property type="entry name" value="Alpha-helical ferredoxin"/>
    <property type="match status" value="1"/>
</dbReference>
<dbReference type="InterPro" id="IPR016169">
    <property type="entry name" value="FAD-bd_PCMH_sub2"/>
</dbReference>
<dbReference type="SUPFAM" id="SSF56176">
    <property type="entry name" value="FAD-binding/transporter-associated domain-like"/>
    <property type="match status" value="1"/>
</dbReference>
<comment type="caution">
    <text evidence="13">The sequence shown here is derived from an EMBL/GenBank/DDBJ whole genome shotgun (WGS) entry which is preliminary data.</text>
</comment>
<dbReference type="Pfam" id="PF02913">
    <property type="entry name" value="FAD-oxidase_C"/>
    <property type="match status" value="1"/>
</dbReference>
<evidence type="ECO:0000256" key="9">
    <source>
        <dbReference type="ARBA" id="ARBA00023014"/>
    </source>
</evidence>
<feature type="domain" description="FAD-binding PCMH-type" evidence="12">
    <location>
        <begin position="30"/>
        <end position="258"/>
    </location>
</feature>
<proteinExistence type="inferred from homology"/>
<comment type="cofactor">
    <cofactor evidence="1">
        <name>FAD</name>
        <dbReference type="ChEBI" id="CHEBI:57692"/>
    </cofactor>
</comment>
<evidence type="ECO:0000256" key="3">
    <source>
        <dbReference type="ARBA" id="ARBA00022630"/>
    </source>
</evidence>
<dbReference type="InterPro" id="IPR017896">
    <property type="entry name" value="4Fe4S_Fe-S-bd"/>
</dbReference>
<dbReference type="SUPFAM" id="SSF46548">
    <property type="entry name" value="alpha-helical ferredoxin"/>
    <property type="match status" value="1"/>
</dbReference>
<dbReference type="Gene3D" id="3.30.43.10">
    <property type="entry name" value="Uridine Diphospho-n-acetylenolpyruvylglucosamine Reductase, domain 2"/>
    <property type="match status" value="1"/>
</dbReference>
<evidence type="ECO:0000259" key="11">
    <source>
        <dbReference type="PROSITE" id="PS51379"/>
    </source>
</evidence>
<dbReference type="InterPro" id="IPR036318">
    <property type="entry name" value="FAD-bd_PCMH-like_sf"/>
</dbReference>
<dbReference type="PROSITE" id="PS51387">
    <property type="entry name" value="FAD_PCMH"/>
    <property type="match status" value="1"/>
</dbReference>
<evidence type="ECO:0000256" key="8">
    <source>
        <dbReference type="ARBA" id="ARBA00023004"/>
    </source>
</evidence>
<feature type="domain" description="4Fe-4S ferredoxin-type" evidence="11">
    <location>
        <begin position="524"/>
        <end position="553"/>
    </location>
</feature>
<keyword evidence="8" id="KW-0408">Iron</keyword>
<evidence type="ECO:0000256" key="2">
    <source>
        <dbReference type="ARBA" id="ARBA00008000"/>
    </source>
</evidence>
<organism evidence="13 14">
    <name type="scientific">Rothia koreensis</name>
    <dbReference type="NCBI Taxonomy" id="592378"/>
    <lineage>
        <taxon>Bacteria</taxon>
        <taxon>Bacillati</taxon>
        <taxon>Actinomycetota</taxon>
        <taxon>Actinomycetes</taxon>
        <taxon>Micrococcales</taxon>
        <taxon>Micrococcaceae</taxon>
        <taxon>Rothia</taxon>
    </lineage>
</organism>
<dbReference type="InterPro" id="IPR016167">
    <property type="entry name" value="FAD-bd_PCMH_sub1"/>
</dbReference>
<dbReference type="GO" id="GO:0008720">
    <property type="term" value="F:D-lactate dehydrogenase (NAD+) activity"/>
    <property type="evidence" value="ECO:0007669"/>
    <property type="project" value="TreeGrafter"/>
</dbReference>
<dbReference type="EC" id="1.1.2.4" evidence="10"/>
<dbReference type="Proteomes" id="UP000462152">
    <property type="component" value="Unassembled WGS sequence"/>
</dbReference>
<keyword evidence="9" id="KW-0411">Iron-sulfur</keyword>
<dbReference type="AlphaFoldDB" id="A0A7K1LEV6"/>
<keyword evidence="7" id="KW-0560">Oxidoreductase</keyword>
<dbReference type="InterPro" id="IPR006094">
    <property type="entry name" value="Oxid_FAD_bind_N"/>
</dbReference>
<evidence type="ECO:0000313" key="13">
    <source>
        <dbReference type="EMBL" id="MUN53648.1"/>
    </source>
</evidence>
<evidence type="ECO:0000313" key="14">
    <source>
        <dbReference type="Proteomes" id="UP000462152"/>
    </source>
</evidence>
<protein>
    <recommendedName>
        <fullName evidence="10">D-lactate dehydrogenase (cytochrome)</fullName>
        <ecNumber evidence="10">1.1.2.4</ecNumber>
    </recommendedName>
</protein>